<comment type="caution">
    <text evidence="1">The sequence shown here is derived from an EMBL/GenBank/DDBJ whole genome shotgun (WGS) entry which is preliminary data.</text>
</comment>
<sequence length="44" mass="5351">DSLPYAERRIFTLTLEEIIEIYSHLKKQTGEEVWQNIMYSRSMM</sequence>
<name>X1ESF9_9ZZZZ</name>
<reference evidence="1" key="1">
    <citation type="journal article" date="2014" name="Front. Microbiol.">
        <title>High frequency of phylogenetically diverse reductive dehalogenase-homologous genes in deep subseafloor sedimentary metagenomes.</title>
        <authorList>
            <person name="Kawai M."/>
            <person name="Futagami T."/>
            <person name="Toyoda A."/>
            <person name="Takaki Y."/>
            <person name="Nishi S."/>
            <person name="Hori S."/>
            <person name="Arai W."/>
            <person name="Tsubouchi T."/>
            <person name="Morono Y."/>
            <person name="Uchiyama I."/>
            <person name="Ito T."/>
            <person name="Fujiyama A."/>
            <person name="Inagaki F."/>
            <person name="Takami H."/>
        </authorList>
    </citation>
    <scope>NUCLEOTIDE SEQUENCE</scope>
    <source>
        <strain evidence="1">Expedition CK06-06</strain>
    </source>
</reference>
<proteinExistence type="predicted"/>
<accession>X1ESF9</accession>
<dbReference type="AlphaFoldDB" id="X1ESF9"/>
<protein>
    <submittedName>
        <fullName evidence="1">Uncharacterized protein</fullName>
    </submittedName>
</protein>
<evidence type="ECO:0000313" key="1">
    <source>
        <dbReference type="EMBL" id="GAH23260.1"/>
    </source>
</evidence>
<dbReference type="EMBL" id="BART01039769">
    <property type="protein sequence ID" value="GAH23260.1"/>
    <property type="molecule type" value="Genomic_DNA"/>
</dbReference>
<gene>
    <name evidence="1" type="ORF">S01H4_65160</name>
</gene>
<organism evidence="1">
    <name type="scientific">marine sediment metagenome</name>
    <dbReference type="NCBI Taxonomy" id="412755"/>
    <lineage>
        <taxon>unclassified sequences</taxon>
        <taxon>metagenomes</taxon>
        <taxon>ecological metagenomes</taxon>
    </lineage>
</organism>
<feature type="non-terminal residue" evidence="1">
    <location>
        <position position="1"/>
    </location>
</feature>